<dbReference type="InParanoid" id="S7W7W8"/>
<feature type="chain" id="PRO_5004545956" evidence="2">
    <location>
        <begin position="19"/>
        <end position="407"/>
    </location>
</feature>
<proteinExistence type="predicted"/>
<dbReference type="HOGENOM" id="CLU_676488_0_0_1"/>
<comment type="caution">
    <text evidence="3">The sequence shown here is derived from an EMBL/GenBank/DDBJ whole genome shotgun (WGS) entry which is preliminary data.</text>
</comment>
<organism evidence="3 4">
    <name type="scientific">Spraguea lophii (strain 42_110)</name>
    <name type="common">Microsporidian parasite</name>
    <dbReference type="NCBI Taxonomy" id="1358809"/>
    <lineage>
        <taxon>Eukaryota</taxon>
        <taxon>Fungi</taxon>
        <taxon>Fungi incertae sedis</taxon>
        <taxon>Microsporidia</taxon>
        <taxon>Spragueidae</taxon>
        <taxon>Spraguea</taxon>
    </lineage>
</organism>
<sequence length="407" mass="47804">MVLILYLTLFNLRNIASSNYQHFNQYYTYNPPQNTVTEPFQALSTCDTDQSIHSYYSHISESSLEVNQINYLPITEYNSLDQQECNFYSNNIMDSTIDPQNDWDDFSNINPLPIESSYNHQLTNIHSLTNEPPYLHGQQDLCSNNQNIYQYNEFETTMTHNQQYTMFTDNFMESEQNPSNSPNISQQSLEHDQKPGIYYQITDNIEHPSVFSSPLSLNIQDLNESKEENDSESSNSYPSFKKPISIKKKYKTNFMIKKTDITFHFFDTIKNKKKKKDKKRTICNKDISIPSNAILEIKSQRRKKTSKQNNTRPEAHVPMDTKSPISNCLKKRKNDDIQVDCSYTEPHNKYCNDDYQIVRDKQNKTITYENEESTLNCVEPKSIDSTKKNKQISYILIIIWYLQKRLV</sequence>
<gene>
    <name evidence="3" type="ORF">SLOPH_972</name>
</gene>
<evidence type="ECO:0000256" key="1">
    <source>
        <dbReference type="SAM" id="MobiDB-lite"/>
    </source>
</evidence>
<dbReference type="AlphaFoldDB" id="S7W7W8"/>
<feature type="signal peptide" evidence="2">
    <location>
        <begin position="1"/>
        <end position="18"/>
    </location>
</feature>
<name>S7W7W8_SPRLO</name>
<feature type="region of interest" description="Disordered" evidence="1">
    <location>
        <begin position="297"/>
        <end position="325"/>
    </location>
</feature>
<evidence type="ECO:0000313" key="3">
    <source>
        <dbReference type="EMBL" id="EPR78921.1"/>
    </source>
</evidence>
<protein>
    <submittedName>
        <fullName evidence="3">Uncharacterized protein</fullName>
    </submittedName>
</protein>
<accession>S7W7W8</accession>
<dbReference type="VEuPathDB" id="MicrosporidiaDB:SLOPH_972"/>
<keyword evidence="2" id="KW-0732">Signal</keyword>
<evidence type="ECO:0000256" key="2">
    <source>
        <dbReference type="SAM" id="SignalP"/>
    </source>
</evidence>
<evidence type="ECO:0000313" key="4">
    <source>
        <dbReference type="Proteomes" id="UP000014978"/>
    </source>
</evidence>
<dbReference type="EMBL" id="ATCN01000481">
    <property type="protein sequence ID" value="EPR78921.1"/>
    <property type="molecule type" value="Genomic_DNA"/>
</dbReference>
<reference evidence="4" key="1">
    <citation type="journal article" date="2013" name="PLoS Genet.">
        <title>The genome of Spraguea lophii and the basis of host-microsporidian interactions.</title>
        <authorList>
            <person name="Campbell S.E."/>
            <person name="Williams T.A."/>
            <person name="Yousuf A."/>
            <person name="Soanes D.M."/>
            <person name="Paszkiewicz K.H."/>
            <person name="Williams B.A.P."/>
        </authorList>
    </citation>
    <scope>NUCLEOTIDE SEQUENCE [LARGE SCALE GENOMIC DNA]</scope>
    <source>
        <strain evidence="4">42_110</strain>
    </source>
</reference>
<keyword evidence="4" id="KW-1185">Reference proteome</keyword>
<dbReference type="Proteomes" id="UP000014978">
    <property type="component" value="Unassembled WGS sequence"/>
</dbReference>